<dbReference type="Proteomes" id="UP000806542">
    <property type="component" value="Unassembled WGS sequence"/>
</dbReference>
<dbReference type="Pfam" id="PF00395">
    <property type="entry name" value="SLH"/>
    <property type="match status" value="3"/>
</dbReference>
<evidence type="ECO:0000256" key="1">
    <source>
        <dbReference type="ARBA" id="ARBA00022737"/>
    </source>
</evidence>
<dbReference type="RefSeq" id="WP_226393447.1">
    <property type="nucleotide sequence ID" value="NZ_JADCKB010000026.1"/>
</dbReference>
<feature type="domain" description="SLH" evidence="3">
    <location>
        <begin position="412"/>
        <end position="469"/>
    </location>
</feature>
<feature type="domain" description="SLH" evidence="3">
    <location>
        <begin position="286"/>
        <end position="349"/>
    </location>
</feature>
<organism evidence="4 5">
    <name type="scientific">Ructibacterium gallinarum</name>
    <dbReference type="NCBI Taxonomy" id="2779355"/>
    <lineage>
        <taxon>Bacteria</taxon>
        <taxon>Bacillati</taxon>
        <taxon>Bacillota</taxon>
        <taxon>Clostridia</taxon>
        <taxon>Eubacteriales</taxon>
        <taxon>Oscillospiraceae</taxon>
        <taxon>Ructibacterium</taxon>
    </lineage>
</organism>
<feature type="region of interest" description="Disordered" evidence="2">
    <location>
        <begin position="241"/>
        <end position="261"/>
    </location>
</feature>
<proteinExistence type="predicted"/>
<dbReference type="InterPro" id="IPR001119">
    <property type="entry name" value="SLH_dom"/>
</dbReference>
<dbReference type="EMBL" id="JADCKB010000026">
    <property type="protein sequence ID" value="MBE5040905.1"/>
    <property type="molecule type" value="Genomic_DNA"/>
</dbReference>
<evidence type="ECO:0000259" key="3">
    <source>
        <dbReference type="PROSITE" id="PS51272"/>
    </source>
</evidence>
<dbReference type="PANTHER" id="PTHR43308">
    <property type="entry name" value="OUTER MEMBRANE PROTEIN ALPHA-RELATED"/>
    <property type="match status" value="1"/>
</dbReference>
<evidence type="ECO:0000313" key="5">
    <source>
        <dbReference type="Proteomes" id="UP000806542"/>
    </source>
</evidence>
<evidence type="ECO:0000256" key="2">
    <source>
        <dbReference type="SAM" id="MobiDB-lite"/>
    </source>
</evidence>
<keyword evidence="1" id="KW-0677">Repeat</keyword>
<dbReference type="InterPro" id="IPR051465">
    <property type="entry name" value="Cell_Envelope_Struct_Comp"/>
</dbReference>
<comment type="caution">
    <text evidence="4">The sequence shown here is derived from an EMBL/GenBank/DDBJ whole genome shotgun (WGS) entry which is preliminary data.</text>
</comment>
<gene>
    <name evidence="4" type="ORF">INF28_10585</name>
</gene>
<dbReference type="AlphaFoldDB" id="A0A9D5M250"/>
<reference evidence="4" key="1">
    <citation type="submission" date="2020-10" db="EMBL/GenBank/DDBJ databases">
        <title>ChiBAC.</title>
        <authorList>
            <person name="Zenner C."/>
            <person name="Hitch T.C.A."/>
            <person name="Clavel T."/>
        </authorList>
    </citation>
    <scope>NUCLEOTIDE SEQUENCE</scope>
    <source>
        <strain evidence="4">DSM 107454</strain>
    </source>
</reference>
<feature type="compositionally biased region" description="Gly residues" evidence="2">
    <location>
        <begin position="248"/>
        <end position="261"/>
    </location>
</feature>
<evidence type="ECO:0000313" key="4">
    <source>
        <dbReference type="EMBL" id="MBE5040905.1"/>
    </source>
</evidence>
<dbReference type="PROSITE" id="PS51272">
    <property type="entry name" value="SLH"/>
    <property type="match status" value="3"/>
</dbReference>
<name>A0A9D5M250_9FIRM</name>
<keyword evidence="5" id="KW-1185">Reference proteome</keyword>
<accession>A0A9D5M250</accession>
<feature type="domain" description="SLH" evidence="3">
    <location>
        <begin position="352"/>
        <end position="411"/>
    </location>
</feature>
<protein>
    <submittedName>
        <fullName evidence="4">S-layer homology domain-containing protein</fullName>
    </submittedName>
</protein>
<sequence length="469" mass="51995">MENNVIKVSGNLGAGENNRYVVFYVTNFENGYILSESNQALHFDEGVVQPDGKFEFDFQIIGLEKQYLINVKYGNSIISKPFQYKSFESVKAMINEVIDKTTDIDSFIAEIPAYTDVLGINDDIYLSSRALGRLYTNIVENRDKISNEFLAGKADKLESTIINFKYETQTLNEIKNAVTTADVDSALNFGAQNLKFNLDAYNQLSFEQKAEVCSAIAQKEYGDINALLDALEREIKKVSMSTVSGSNGNNGGGRPSGGGIAGGASGSNSGGIYGNTTEYVPTVEEIKDPFVDLEEYAWAKEAIVGLYKLGIVSGVGDGYFEPQNMVKREEVAKMIAKTFLFSENIEDSLGVFHDVENASWYENYVYLCYKSGIVNGVTQNMFGTGENITRQDFTTMLFRAAFQDGYSFTNQRTDFIDYDQCDDYAKDAIAYMAGMGIINGYVDKSFAPNALITRAEAAKMLYTLLEVEK</sequence>